<reference evidence="1 2" key="1">
    <citation type="submission" date="2013-10" db="EMBL/GenBank/DDBJ databases">
        <authorList>
            <consortium name="International Citrus Genome Consortium"/>
            <person name="Jenkins J."/>
            <person name="Schmutz J."/>
            <person name="Prochnik S."/>
            <person name="Rokhsar D."/>
            <person name="Gmitter F."/>
            <person name="Ollitrault P."/>
            <person name="Machado M."/>
            <person name="Talon M."/>
            <person name="Wincker P."/>
            <person name="Jaillon O."/>
            <person name="Morgante M."/>
        </authorList>
    </citation>
    <scope>NUCLEOTIDE SEQUENCE</scope>
    <source>
        <strain evidence="2">cv. Clemenules</strain>
    </source>
</reference>
<sequence length="89" mass="10441">MFNCKMIQSYRLMFMTPSSSFGRFKETNINQFLKLRPRSLLLIKEKNKQEKIAHPPKKNGFINDLTFLSLSGNSLIKVLHYAMISQRMT</sequence>
<dbReference type="Proteomes" id="UP000030687">
    <property type="component" value="Unassembled WGS sequence"/>
</dbReference>
<evidence type="ECO:0000313" key="2">
    <source>
        <dbReference type="Proteomes" id="UP000030687"/>
    </source>
</evidence>
<dbReference type="KEGG" id="cic:CICLE_v10026856mg"/>
<protein>
    <submittedName>
        <fullName evidence="1">Uncharacterized protein</fullName>
    </submittedName>
</protein>
<organism evidence="1 2">
    <name type="scientific">Citrus clementina</name>
    <name type="common">Clementine</name>
    <name type="synonym">Citrus deliciosa x Citrus sinensis</name>
    <dbReference type="NCBI Taxonomy" id="85681"/>
    <lineage>
        <taxon>Eukaryota</taxon>
        <taxon>Viridiplantae</taxon>
        <taxon>Streptophyta</taxon>
        <taxon>Embryophyta</taxon>
        <taxon>Tracheophyta</taxon>
        <taxon>Spermatophyta</taxon>
        <taxon>Magnoliopsida</taxon>
        <taxon>eudicotyledons</taxon>
        <taxon>Gunneridae</taxon>
        <taxon>Pentapetalae</taxon>
        <taxon>rosids</taxon>
        <taxon>malvids</taxon>
        <taxon>Sapindales</taxon>
        <taxon>Rutaceae</taxon>
        <taxon>Aurantioideae</taxon>
        <taxon>Citrus</taxon>
    </lineage>
</organism>
<accession>V4SH06</accession>
<dbReference type="InParanoid" id="V4SH06"/>
<dbReference type="EMBL" id="KI536925">
    <property type="protein sequence ID" value="ESR39877.1"/>
    <property type="molecule type" value="Genomic_DNA"/>
</dbReference>
<proteinExistence type="predicted"/>
<keyword evidence="2" id="KW-1185">Reference proteome</keyword>
<evidence type="ECO:0000313" key="1">
    <source>
        <dbReference type="EMBL" id="ESR39877.1"/>
    </source>
</evidence>
<gene>
    <name evidence="1" type="ORF">CICLE_v10026856mg</name>
</gene>
<dbReference type="AlphaFoldDB" id="V4SH06"/>
<dbReference type="Gramene" id="ESR39877">
    <property type="protein sequence ID" value="ESR39877"/>
    <property type="gene ID" value="CICLE_v10026856mg"/>
</dbReference>
<name>V4SH06_CITCL</name>